<dbReference type="AlphaFoldDB" id="A0A8H3G7Z3"/>
<organism evidence="2 3">
    <name type="scientific">Imshaugia aleurites</name>
    <dbReference type="NCBI Taxonomy" id="172621"/>
    <lineage>
        <taxon>Eukaryota</taxon>
        <taxon>Fungi</taxon>
        <taxon>Dikarya</taxon>
        <taxon>Ascomycota</taxon>
        <taxon>Pezizomycotina</taxon>
        <taxon>Lecanoromycetes</taxon>
        <taxon>OSLEUM clade</taxon>
        <taxon>Lecanoromycetidae</taxon>
        <taxon>Lecanorales</taxon>
        <taxon>Lecanorineae</taxon>
        <taxon>Parmeliaceae</taxon>
        <taxon>Imshaugia</taxon>
    </lineage>
</organism>
<feature type="region of interest" description="Disordered" evidence="1">
    <location>
        <begin position="169"/>
        <end position="229"/>
    </location>
</feature>
<proteinExistence type="predicted"/>
<accession>A0A8H3G7Z3</accession>
<comment type="caution">
    <text evidence="2">The sequence shown here is derived from an EMBL/GenBank/DDBJ whole genome shotgun (WGS) entry which is preliminary data.</text>
</comment>
<name>A0A8H3G7Z3_9LECA</name>
<feature type="compositionally biased region" description="Acidic residues" evidence="1">
    <location>
        <begin position="183"/>
        <end position="217"/>
    </location>
</feature>
<reference evidence="2" key="1">
    <citation type="submission" date="2021-03" db="EMBL/GenBank/DDBJ databases">
        <authorList>
            <person name="Tagirdzhanova G."/>
        </authorList>
    </citation>
    <scope>NUCLEOTIDE SEQUENCE</scope>
</reference>
<evidence type="ECO:0000313" key="3">
    <source>
        <dbReference type="Proteomes" id="UP000664534"/>
    </source>
</evidence>
<feature type="compositionally biased region" description="Polar residues" evidence="1">
    <location>
        <begin position="247"/>
        <end position="261"/>
    </location>
</feature>
<evidence type="ECO:0000256" key="1">
    <source>
        <dbReference type="SAM" id="MobiDB-lite"/>
    </source>
</evidence>
<keyword evidence="3" id="KW-1185">Reference proteome</keyword>
<evidence type="ECO:0000313" key="2">
    <source>
        <dbReference type="EMBL" id="CAF9938194.1"/>
    </source>
</evidence>
<gene>
    <name evidence="2" type="ORF">IMSHALPRED_000710</name>
</gene>
<dbReference type="EMBL" id="CAJPDT010000106">
    <property type="protein sequence ID" value="CAF9938194.1"/>
    <property type="molecule type" value="Genomic_DNA"/>
</dbReference>
<dbReference type="Proteomes" id="UP000664534">
    <property type="component" value="Unassembled WGS sequence"/>
</dbReference>
<feature type="region of interest" description="Disordered" evidence="1">
    <location>
        <begin position="241"/>
        <end position="261"/>
    </location>
</feature>
<sequence length="261" mass="29839">MPNVPISTQNQRLPEFRLYIQTVDDGVAPCAPPPAGTSPAFLSLAVCKPVLRRRMRAGDTLIGLTGAALVEEGYPKMAIIYIAIVDEVMDGKDNFTNVGRDNVRVLICRDFRYFAKQAVEIPDWAPCLRKLSQKMGRGCPVVTNESEIRQELKRLRKYTWSKETRYTPIALGNGPRRSSRGEEEVEEASEYFDEEDVEEDEERKEEEEDVEEDEEMEETRKIRRRKTRRVQLDHALKNASVWVDGGWSTNEAADNSSLKVR</sequence>
<protein>
    <submittedName>
        <fullName evidence="2">Uncharacterized protein</fullName>
    </submittedName>
</protein>